<name>A0A1D1ZP76_AUXPR</name>
<dbReference type="EMBL" id="GDKF01009953">
    <property type="protein sequence ID" value="JAT68669.1"/>
    <property type="molecule type" value="Transcribed_RNA"/>
</dbReference>
<dbReference type="CDD" id="cd09992">
    <property type="entry name" value="HDAC_classII"/>
    <property type="match status" value="1"/>
</dbReference>
<dbReference type="GO" id="GO:0004407">
    <property type="term" value="F:histone deacetylase activity"/>
    <property type="evidence" value="ECO:0007669"/>
    <property type="project" value="TreeGrafter"/>
</dbReference>
<accession>A0A1D1ZP76</accession>
<dbReference type="PANTHER" id="PTHR10625:SF11">
    <property type="entry name" value="HISTONE DEACETYLASE 14, CHLOROPLASTIC"/>
    <property type="match status" value="1"/>
</dbReference>
<dbReference type="GO" id="GO:0005737">
    <property type="term" value="C:cytoplasm"/>
    <property type="evidence" value="ECO:0007669"/>
    <property type="project" value="TreeGrafter"/>
</dbReference>
<dbReference type="InterPro" id="IPR037138">
    <property type="entry name" value="His_deacetylse_dom_sf"/>
</dbReference>
<dbReference type="GO" id="GO:0000118">
    <property type="term" value="C:histone deacetylase complex"/>
    <property type="evidence" value="ECO:0007669"/>
    <property type="project" value="TreeGrafter"/>
</dbReference>
<dbReference type="Gene3D" id="3.40.800.20">
    <property type="entry name" value="Histone deacetylase domain"/>
    <property type="match status" value="1"/>
</dbReference>
<dbReference type="PANTHER" id="PTHR10625">
    <property type="entry name" value="HISTONE DEACETYLASE HDAC1-RELATED"/>
    <property type="match status" value="1"/>
</dbReference>
<protein>
    <recommendedName>
        <fullName evidence="1">Histone deacetylase domain-containing protein</fullName>
    </recommendedName>
</protein>
<reference evidence="2" key="1">
    <citation type="submission" date="2015-08" db="EMBL/GenBank/DDBJ databases">
        <authorList>
            <person name="Babu N.S."/>
            <person name="Beckwith C.J."/>
            <person name="Beseler K.G."/>
            <person name="Brison A."/>
            <person name="Carone J.V."/>
            <person name="Caskin T.P."/>
            <person name="Diamond M."/>
            <person name="Durham M.E."/>
            <person name="Foxe J.M."/>
            <person name="Go M."/>
            <person name="Henderson B.A."/>
            <person name="Jones I.B."/>
            <person name="McGettigan J.A."/>
            <person name="Micheletti S.J."/>
            <person name="Nasrallah M.E."/>
            <person name="Ortiz D."/>
            <person name="Piller C.R."/>
            <person name="Privatt S.R."/>
            <person name="Schneider S.L."/>
            <person name="Sharp S."/>
            <person name="Smith T.C."/>
            <person name="Stanton J.D."/>
            <person name="Ullery H.E."/>
            <person name="Wilson R.J."/>
            <person name="Serrano M.G."/>
            <person name="Buck G."/>
            <person name="Lee V."/>
            <person name="Wang Y."/>
            <person name="Carvalho R."/>
            <person name="Voegtly L."/>
            <person name="Shi R."/>
            <person name="Duckworth R."/>
            <person name="Johnson A."/>
            <person name="Loviza R."/>
            <person name="Walstead R."/>
            <person name="Shah Z."/>
            <person name="Kiflezghi M."/>
            <person name="Wade K."/>
            <person name="Ball S.L."/>
            <person name="Bradley K.W."/>
            <person name="Asai D.J."/>
            <person name="Bowman C.A."/>
            <person name="Russell D.A."/>
            <person name="Pope W.H."/>
            <person name="Jacobs-Sera D."/>
            <person name="Hendrix R.W."/>
            <person name="Hatfull G.F."/>
        </authorList>
    </citation>
    <scope>NUCLEOTIDE SEQUENCE</scope>
</reference>
<evidence type="ECO:0000313" key="2">
    <source>
        <dbReference type="EMBL" id="JAT68669.1"/>
    </source>
</evidence>
<organism evidence="2">
    <name type="scientific">Auxenochlorella protothecoides</name>
    <name type="common">Green microalga</name>
    <name type="synonym">Chlorella protothecoides</name>
    <dbReference type="NCBI Taxonomy" id="3075"/>
    <lineage>
        <taxon>Eukaryota</taxon>
        <taxon>Viridiplantae</taxon>
        <taxon>Chlorophyta</taxon>
        <taxon>core chlorophytes</taxon>
        <taxon>Trebouxiophyceae</taxon>
        <taxon>Chlorellales</taxon>
        <taxon>Chlorellaceae</taxon>
        <taxon>Auxenochlorella</taxon>
    </lineage>
</organism>
<feature type="domain" description="Histone deacetylase" evidence="1">
    <location>
        <begin position="19"/>
        <end position="323"/>
    </location>
</feature>
<proteinExistence type="predicted"/>
<dbReference type="InterPro" id="IPR023696">
    <property type="entry name" value="Ureohydrolase_dom_sf"/>
</dbReference>
<dbReference type="SUPFAM" id="SSF52768">
    <property type="entry name" value="Arginase/deacetylase"/>
    <property type="match status" value="1"/>
</dbReference>
<dbReference type="AlphaFoldDB" id="A0A1D1ZP76"/>
<gene>
    <name evidence="2" type="ORF">g.74134</name>
</gene>
<evidence type="ECO:0000259" key="1">
    <source>
        <dbReference type="Pfam" id="PF00850"/>
    </source>
</evidence>
<sequence>MLPVYFAISEAPEHKQPGHVERPERIAAIQAALQSLGLLDNLNQVHSTIPGEIRDAVIDSVHAYRDALLSRGAAAPGPYVGDTLAIADFDDPDGQTFLTSASLPLALQAVSLTLSTLSQVVSSSCPGVCFLRPPGHHATTAGPMGYCLFNNVAAAARYVQKHLSLPKVMILDFDVHHGNGTCEIFDTDPSVLVLDVHEESAVYLEYGSGVDDAGRGEGGGFTINVPLPRGAGHASVLKVWDDIVAPAAERFRPDLILVSAGFDAHEDDPFQLLCYRTETYGELASRLCALATRLCEGRILFCLEGGYNTEALAASVTAVCSALLRRNAVPESPLLSVKDEGVIDEPSELADQVSAVIARVRQIHGLG</sequence>
<dbReference type="GO" id="GO:0040029">
    <property type="term" value="P:epigenetic regulation of gene expression"/>
    <property type="evidence" value="ECO:0007669"/>
    <property type="project" value="TreeGrafter"/>
</dbReference>
<dbReference type="Pfam" id="PF00850">
    <property type="entry name" value="Hist_deacetyl"/>
    <property type="match status" value="1"/>
</dbReference>
<dbReference type="InterPro" id="IPR023801">
    <property type="entry name" value="His_deacetylse_dom"/>
</dbReference>
<dbReference type="InterPro" id="IPR000286">
    <property type="entry name" value="HDACs"/>
</dbReference>
<dbReference type="PRINTS" id="PR01270">
    <property type="entry name" value="HDASUPER"/>
</dbReference>